<dbReference type="OrthoDB" id="1937734at2759"/>
<name>A0A835B571_9POAL</name>
<feature type="region of interest" description="Disordered" evidence="5">
    <location>
        <begin position="282"/>
        <end position="323"/>
    </location>
</feature>
<protein>
    <recommendedName>
        <fullName evidence="4">Protein TIFY</fullName>
    </recommendedName>
    <alternativeName>
        <fullName evidence="4">Jasmonate ZIM domain-containing protein</fullName>
    </alternativeName>
</protein>
<evidence type="ECO:0000256" key="4">
    <source>
        <dbReference type="RuleBase" id="RU369065"/>
    </source>
</evidence>
<accession>A0A835B571</accession>
<keyword evidence="4" id="KW-0539">Nucleus</keyword>
<gene>
    <name evidence="7" type="ORF">HU200_046082</name>
</gene>
<dbReference type="Pfam" id="PF09425">
    <property type="entry name" value="Jas_motif"/>
    <property type="match status" value="1"/>
</dbReference>
<keyword evidence="2 4" id="KW-1184">Jasmonic acid signaling pathway</keyword>
<keyword evidence="8" id="KW-1185">Reference proteome</keyword>
<comment type="similarity">
    <text evidence="1 4">Belongs to the TIFY/JAZ family.</text>
</comment>
<comment type="function">
    <text evidence="4">Repressor of jasmonate responses.</text>
</comment>
<dbReference type="EMBL" id="JACEFO010002125">
    <property type="protein sequence ID" value="KAF8679300.1"/>
    <property type="molecule type" value="Genomic_DNA"/>
</dbReference>
<dbReference type="GO" id="GO:0031347">
    <property type="term" value="P:regulation of defense response"/>
    <property type="evidence" value="ECO:0007669"/>
    <property type="project" value="UniProtKB-UniRule"/>
</dbReference>
<evidence type="ECO:0000313" key="8">
    <source>
        <dbReference type="Proteomes" id="UP000636709"/>
    </source>
</evidence>
<feature type="compositionally biased region" description="Polar residues" evidence="5">
    <location>
        <begin position="287"/>
        <end position="296"/>
    </location>
</feature>
<sequence>MAASARTGERATSFAVACSLLSRFVRQNGPAVAELGLGIKGERGAALFADLAVTAGCFWGRLQQKIGVIVSISRGGFCFGRFGVRSELSSGCWGAKIDASELGISDSLIRVWLGLVSGEAESQRAPATMSLLPAAEAEEAERRKETMELFPQSAGFGVQDAARYCSSVNILRETEKKDKSQQLTIFYGGKVLVFDDFPADKAKDLMQLASKSGPVVQNVGLPQPPAPATVTDNTKVHKAMPAPVSNLPVAPAAAAQKPARTNASDMPIARKASLHRFLEKRKDRLTSKTPYQNSPADATPVKKEPESQPWLGLGPNAVKSNLG</sequence>
<dbReference type="GO" id="GO:0009611">
    <property type="term" value="P:response to wounding"/>
    <property type="evidence" value="ECO:0007669"/>
    <property type="project" value="UniProtKB-UniRule"/>
</dbReference>
<dbReference type="GO" id="GO:2000022">
    <property type="term" value="P:regulation of jasmonic acid mediated signaling pathway"/>
    <property type="evidence" value="ECO:0007669"/>
    <property type="project" value="UniProtKB-UniRule"/>
</dbReference>
<reference evidence="7" key="1">
    <citation type="submission" date="2020-07" db="EMBL/GenBank/DDBJ databases">
        <title>Genome sequence and genetic diversity analysis of an under-domesticated orphan crop, white fonio (Digitaria exilis).</title>
        <authorList>
            <person name="Bennetzen J.L."/>
            <person name="Chen S."/>
            <person name="Ma X."/>
            <person name="Wang X."/>
            <person name="Yssel A.E.J."/>
            <person name="Chaluvadi S.R."/>
            <person name="Johnson M."/>
            <person name="Gangashetty P."/>
            <person name="Hamidou F."/>
            <person name="Sanogo M.D."/>
            <person name="Zwaenepoel A."/>
            <person name="Wallace J."/>
            <person name="Van De Peer Y."/>
            <person name="Van Deynze A."/>
        </authorList>
    </citation>
    <scope>NUCLEOTIDE SEQUENCE</scope>
    <source>
        <tissue evidence="7">Leaves</tissue>
    </source>
</reference>
<dbReference type="PROSITE" id="PS51320">
    <property type="entry name" value="TIFY"/>
    <property type="match status" value="1"/>
</dbReference>
<evidence type="ECO:0000256" key="2">
    <source>
        <dbReference type="ARBA" id="ARBA00022819"/>
    </source>
</evidence>
<feature type="domain" description="Tify" evidence="6">
    <location>
        <begin position="176"/>
        <end position="211"/>
    </location>
</feature>
<dbReference type="InterPro" id="IPR010399">
    <property type="entry name" value="Tify_dom"/>
</dbReference>
<comment type="domain">
    <text evidence="4">The jas domain is required for interaction with COI1.</text>
</comment>
<proteinExistence type="inferred from homology"/>
<dbReference type="Pfam" id="PF06200">
    <property type="entry name" value="tify"/>
    <property type="match status" value="1"/>
</dbReference>
<feature type="region of interest" description="Disordered" evidence="5">
    <location>
        <begin position="241"/>
        <end position="268"/>
    </location>
</feature>
<dbReference type="PANTHER" id="PTHR33077:SF140">
    <property type="entry name" value="PROTEIN TIFY 10B"/>
    <property type="match status" value="1"/>
</dbReference>
<feature type="compositionally biased region" description="Low complexity" evidence="5">
    <location>
        <begin position="241"/>
        <end position="263"/>
    </location>
</feature>
<evidence type="ECO:0000256" key="3">
    <source>
        <dbReference type="ARBA" id="ARBA00022843"/>
    </source>
</evidence>
<comment type="caution">
    <text evidence="7">The sequence shown here is derived from an EMBL/GenBank/DDBJ whole genome shotgun (WGS) entry which is preliminary data.</text>
</comment>
<evidence type="ECO:0000259" key="6">
    <source>
        <dbReference type="PROSITE" id="PS51320"/>
    </source>
</evidence>
<dbReference type="AlphaFoldDB" id="A0A835B571"/>
<dbReference type="Proteomes" id="UP000636709">
    <property type="component" value="Unassembled WGS sequence"/>
</dbReference>
<evidence type="ECO:0000313" key="7">
    <source>
        <dbReference type="EMBL" id="KAF8679300.1"/>
    </source>
</evidence>
<organism evidence="7 8">
    <name type="scientific">Digitaria exilis</name>
    <dbReference type="NCBI Taxonomy" id="1010633"/>
    <lineage>
        <taxon>Eukaryota</taxon>
        <taxon>Viridiplantae</taxon>
        <taxon>Streptophyta</taxon>
        <taxon>Embryophyta</taxon>
        <taxon>Tracheophyta</taxon>
        <taxon>Spermatophyta</taxon>
        <taxon>Magnoliopsida</taxon>
        <taxon>Liliopsida</taxon>
        <taxon>Poales</taxon>
        <taxon>Poaceae</taxon>
        <taxon>PACMAD clade</taxon>
        <taxon>Panicoideae</taxon>
        <taxon>Panicodae</taxon>
        <taxon>Paniceae</taxon>
        <taxon>Anthephorinae</taxon>
        <taxon>Digitaria</taxon>
    </lineage>
</organism>
<dbReference type="GO" id="GO:0005634">
    <property type="term" value="C:nucleus"/>
    <property type="evidence" value="ECO:0007669"/>
    <property type="project" value="UniProtKB-SubCell"/>
</dbReference>
<dbReference type="PANTHER" id="PTHR33077">
    <property type="entry name" value="PROTEIN TIFY 4A-RELATED-RELATED"/>
    <property type="match status" value="1"/>
</dbReference>
<dbReference type="InterPro" id="IPR018467">
    <property type="entry name" value="CCT_CS"/>
</dbReference>
<comment type="subcellular location">
    <subcellularLocation>
        <location evidence="4">Nucleus</location>
    </subcellularLocation>
</comment>
<evidence type="ECO:0000256" key="1">
    <source>
        <dbReference type="ARBA" id="ARBA00008614"/>
    </source>
</evidence>
<dbReference type="InterPro" id="IPR040390">
    <property type="entry name" value="TIFY/JAZ"/>
</dbReference>
<keyword evidence="3" id="KW-0832">Ubl conjugation</keyword>
<dbReference type="SMART" id="SM00979">
    <property type="entry name" value="TIFY"/>
    <property type="match status" value="1"/>
</dbReference>
<evidence type="ECO:0000256" key="5">
    <source>
        <dbReference type="SAM" id="MobiDB-lite"/>
    </source>
</evidence>